<name>A0A6L2JFN7_TANCI</name>
<dbReference type="Pfam" id="PF22936">
    <property type="entry name" value="Pol_BBD"/>
    <property type="match status" value="1"/>
</dbReference>
<organism evidence="2">
    <name type="scientific">Tanacetum cinerariifolium</name>
    <name type="common">Dalmatian daisy</name>
    <name type="synonym">Chrysanthemum cinerariifolium</name>
    <dbReference type="NCBI Taxonomy" id="118510"/>
    <lineage>
        <taxon>Eukaryota</taxon>
        <taxon>Viridiplantae</taxon>
        <taxon>Streptophyta</taxon>
        <taxon>Embryophyta</taxon>
        <taxon>Tracheophyta</taxon>
        <taxon>Spermatophyta</taxon>
        <taxon>Magnoliopsida</taxon>
        <taxon>eudicotyledons</taxon>
        <taxon>Gunneridae</taxon>
        <taxon>Pentapetalae</taxon>
        <taxon>asterids</taxon>
        <taxon>campanulids</taxon>
        <taxon>Asterales</taxon>
        <taxon>Asteraceae</taxon>
        <taxon>Asteroideae</taxon>
        <taxon>Anthemideae</taxon>
        <taxon>Anthemidinae</taxon>
        <taxon>Tanacetum</taxon>
    </lineage>
</organism>
<dbReference type="AlphaFoldDB" id="A0A6L2JFN7"/>
<reference evidence="2" key="1">
    <citation type="journal article" date="2019" name="Sci. Rep.">
        <title>Draft genome of Tanacetum cinerariifolium, the natural source of mosquito coil.</title>
        <authorList>
            <person name="Yamashiro T."/>
            <person name="Shiraishi A."/>
            <person name="Satake H."/>
            <person name="Nakayama K."/>
        </authorList>
    </citation>
    <scope>NUCLEOTIDE SEQUENCE</scope>
</reference>
<accession>A0A6L2JFN7</accession>
<protein>
    <submittedName>
        <fullName evidence="2">Retrotransposon protein</fullName>
    </submittedName>
</protein>
<evidence type="ECO:0000259" key="1">
    <source>
        <dbReference type="Pfam" id="PF22936"/>
    </source>
</evidence>
<feature type="domain" description="Retrovirus-related Pol polyprotein from transposon TNT 1-94-like beta-barrel" evidence="1">
    <location>
        <begin position="69"/>
        <end position="101"/>
    </location>
</feature>
<gene>
    <name evidence="2" type="ORF">Tci_007567</name>
</gene>
<sequence>MARMGQNANIKDGDSHPKGCIPLLIVFWRCYTCSYSGEDDEERKKDEVCLMAQDSNEVCLKSGLELDKWIKDSGCSKHMTENKNIFSTYQAYNKEIMKRAKDIKNMTIAEYMKYEAQLKKQSRRSAQLSHLKGYEGTDLNSSHRETNIALDVSDSMTTYEPDRDKKDKVSALGKPLVNGSKWKSKSTREYNKRRTENEQCGKKAIIDATDPNIPKLRVKWGEEIYGTDEKGKLRKWYFFHDAKRRGMTGEGLSFPDFLLVKYGGNQELGPTKDPQAKSFNGYKWVFDLEIYQLADEYEIGVGKKGNILDKI</sequence>
<dbReference type="EMBL" id="BKCJ010000708">
    <property type="protein sequence ID" value="GEU35589.1"/>
    <property type="molecule type" value="Genomic_DNA"/>
</dbReference>
<evidence type="ECO:0000313" key="2">
    <source>
        <dbReference type="EMBL" id="GEU35589.1"/>
    </source>
</evidence>
<comment type="caution">
    <text evidence="2">The sequence shown here is derived from an EMBL/GenBank/DDBJ whole genome shotgun (WGS) entry which is preliminary data.</text>
</comment>
<dbReference type="InterPro" id="IPR054722">
    <property type="entry name" value="PolX-like_BBD"/>
</dbReference>
<proteinExistence type="predicted"/>